<dbReference type="PROSITE" id="PS51257">
    <property type="entry name" value="PROKAR_LIPOPROTEIN"/>
    <property type="match status" value="1"/>
</dbReference>
<comment type="caution">
    <text evidence="8">The sequence shown here is derived from an EMBL/GenBank/DDBJ whole genome shotgun (WGS) entry which is preliminary data.</text>
</comment>
<evidence type="ECO:0000256" key="3">
    <source>
        <dbReference type="ARBA" id="ARBA00022801"/>
    </source>
</evidence>
<reference evidence="8" key="2">
    <citation type="submission" date="2020-02" db="EMBL/GenBank/DDBJ databases">
        <title>Flavobacterium profundi sp. nov., isolated from a deep-sea seamount.</title>
        <authorList>
            <person name="Zhang D.-C."/>
        </authorList>
    </citation>
    <scope>NUCLEOTIDE SEQUENCE</scope>
    <source>
        <strain evidence="8">EC11</strain>
    </source>
</reference>
<dbReference type="InterPro" id="IPR023828">
    <property type="entry name" value="Peptidase_S8_Ser-AS"/>
</dbReference>
<evidence type="ECO:0000256" key="5">
    <source>
        <dbReference type="PROSITE-ProRule" id="PRU01240"/>
    </source>
</evidence>
<gene>
    <name evidence="8" type="ORF">FIA58_008840</name>
</gene>
<feature type="chain" id="PRO_5046206724" evidence="6">
    <location>
        <begin position="22"/>
        <end position="438"/>
    </location>
</feature>
<comment type="similarity">
    <text evidence="1 5">Belongs to the peptidase S8 family.</text>
</comment>
<dbReference type="Proteomes" id="UP000817854">
    <property type="component" value="Unassembled WGS sequence"/>
</dbReference>
<dbReference type="Gene3D" id="3.40.50.200">
    <property type="entry name" value="Peptidase S8/S53 domain"/>
    <property type="match status" value="1"/>
</dbReference>
<evidence type="ECO:0000313" key="8">
    <source>
        <dbReference type="EMBL" id="NHN25778.1"/>
    </source>
</evidence>
<evidence type="ECO:0000256" key="1">
    <source>
        <dbReference type="ARBA" id="ARBA00011073"/>
    </source>
</evidence>
<reference evidence="8" key="1">
    <citation type="submission" date="2019-05" db="EMBL/GenBank/DDBJ databases">
        <authorList>
            <person name="Lianzixin W."/>
        </authorList>
    </citation>
    <scope>NUCLEOTIDE SEQUENCE</scope>
    <source>
        <strain evidence="8">EC11</strain>
    </source>
</reference>
<evidence type="ECO:0000256" key="6">
    <source>
        <dbReference type="SAM" id="SignalP"/>
    </source>
</evidence>
<evidence type="ECO:0000259" key="7">
    <source>
        <dbReference type="Pfam" id="PF00082"/>
    </source>
</evidence>
<dbReference type="EMBL" id="VEVQ02000005">
    <property type="protein sequence ID" value="NHN25778.1"/>
    <property type="molecule type" value="Genomic_DNA"/>
</dbReference>
<dbReference type="InterPro" id="IPR000209">
    <property type="entry name" value="Peptidase_S8/S53_dom"/>
</dbReference>
<feature type="active site" description="Charge relay system" evidence="5">
    <location>
        <position position="384"/>
    </location>
</feature>
<feature type="active site" description="Charge relay system" evidence="5">
    <location>
        <position position="221"/>
    </location>
</feature>
<dbReference type="PANTHER" id="PTHR43806:SF11">
    <property type="entry name" value="CEREVISIN-RELATED"/>
    <property type="match status" value="1"/>
</dbReference>
<evidence type="ECO:0000256" key="4">
    <source>
        <dbReference type="ARBA" id="ARBA00022825"/>
    </source>
</evidence>
<dbReference type="Pfam" id="PF00082">
    <property type="entry name" value="Peptidase_S8"/>
    <property type="match status" value="1"/>
</dbReference>
<dbReference type="SUPFAM" id="SSF52743">
    <property type="entry name" value="Subtilisin-like"/>
    <property type="match status" value="1"/>
</dbReference>
<keyword evidence="3 5" id="KW-0378">Hydrolase</keyword>
<protein>
    <submittedName>
        <fullName evidence="8">S8 family serine peptidase</fullName>
    </submittedName>
</protein>
<dbReference type="InterPro" id="IPR050131">
    <property type="entry name" value="Peptidase_S8_subtilisin-like"/>
</dbReference>
<evidence type="ECO:0000256" key="2">
    <source>
        <dbReference type="ARBA" id="ARBA00022670"/>
    </source>
</evidence>
<keyword evidence="6" id="KW-0732">Signal</keyword>
<keyword evidence="9" id="KW-1185">Reference proteome</keyword>
<dbReference type="InterPro" id="IPR036852">
    <property type="entry name" value="Peptidase_S8/S53_dom_sf"/>
</dbReference>
<dbReference type="InterPro" id="IPR015500">
    <property type="entry name" value="Peptidase_S8_subtilisin-rel"/>
</dbReference>
<organism evidence="8 9">
    <name type="scientific">Flavobacterium jejuense</name>
    <dbReference type="NCBI Taxonomy" id="1544455"/>
    <lineage>
        <taxon>Bacteria</taxon>
        <taxon>Pseudomonadati</taxon>
        <taxon>Bacteroidota</taxon>
        <taxon>Flavobacteriia</taxon>
        <taxon>Flavobacteriales</taxon>
        <taxon>Flavobacteriaceae</taxon>
        <taxon>Flavobacterium</taxon>
    </lineage>
</organism>
<dbReference type="PROSITE" id="PS00138">
    <property type="entry name" value="SUBTILASE_SER"/>
    <property type="match status" value="1"/>
</dbReference>
<dbReference type="PROSITE" id="PS51892">
    <property type="entry name" value="SUBTILASE"/>
    <property type="match status" value="1"/>
</dbReference>
<dbReference type="PANTHER" id="PTHR43806">
    <property type="entry name" value="PEPTIDASE S8"/>
    <property type="match status" value="1"/>
</dbReference>
<feature type="active site" description="Charge relay system" evidence="5">
    <location>
        <position position="169"/>
    </location>
</feature>
<name>A0ABX0IQ04_9FLAO</name>
<evidence type="ECO:0000313" key="9">
    <source>
        <dbReference type="Proteomes" id="UP000817854"/>
    </source>
</evidence>
<proteinExistence type="inferred from homology"/>
<feature type="domain" description="Peptidase S8/S53" evidence="7">
    <location>
        <begin position="161"/>
        <end position="416"/>
    </location>
</feature>
<keyword evidence="4 5" id="KW-0720">Serine protease</keyword>
<dbReference type="RefSeq" id="WP_140962121.1">
    <property type="nucleotide sequence ID" value="NZ_VEVQ02000005.1"/>
</dbReference>
<sequence length="438" mass="48266">MKKIKKCSLLFVLTSLIFSCTQENNFEEEVNTNKDLLVGKYNSENRNISRRNMPVYAKDKLIVQYAPGTSDSVKNDLRDMFGTTSYELCAHCNDDSIELWFFGNGIDIEPKKTAIEQGSGGGVEAIVDVDYEFTFGVDLSNPNLGTITDYSYMPYVKPINNGVTIAVLDTGIAPTIGEDTSPVFTAPFLYNASDDGNALIESGWDFVNDDNNCFDDNNGRHGTVVSSIITKILNESVPTVPHQIMPLKVCNEYGRASYFNFLCATSFGLEHAEILQMSLGWYDDGFGDFLNTIMSTLIEANPNALIITSAGNLESNNDYYAHYPSGYVHDNIIAVAASNKLVTSDAYFDASNIAWFSNYGNESVDVFAKGENIPFLGYEMQGTSFAAPVVTAVVARIKNSNPSYNSNELKTQLINSGINCPLSFDTLKKVKYNKIILP</sequence>
<feature type="signal peptide" evidence="6">
    <location>
        <begin position="1"/>
        <end position="21"/>
    </location>
</feature>
<accession>A0ABX0IQ04</accession>
<dbReference type="PRINTS" id="PR00723">
    <property type="entry name" value="SUBTILISIN"/>
</dbReference>
<keyword evidence="2 5" id="KW-0645">Protease</keyword>